<evidence type="ECO:0000313" key="5">
    <source>
        <dbReference type="Proteomes" id="UP000240419"/>
    </source>
</evidence>
<feature type="transmembrane region" description="Helical" evidence="3">
    <location>
        <begin position="436"/>
        <end position="459"/>
    </location>
</feature>
<dbReference type="Proteomes" id="UP000240419">
    <property type="component" value="Unassembled WGS sequence"/>
</dbReference>
<dbReference type="PIRSF" id="PIRSF005690">
    <property type="entry name" value="GerBA"/>
    <property type="match status" value="1"/>
</dbReference>
<evidence type="ECO:0000313" key="4">
    <source>
        <dbReference type="EMBL" id="PSJ99642.1"/>
    </source>
</evidence>
<protein>
    <submittedName>
        <fullName evidence="4">Spore germination protein</fullName>
    </submittedName>
</protein>
<dbReference type="GO" id="GO:0009847">
    <property type="term" value="P:spore germination"/>
    <property type="evidence" value="ECO:0007669"/>
    <property type="project" value="InterPro"/>
</dbReference>
<gene>
    <name evidence="4" type="ORF">C7R93_02915</name>
</gene>
<dbReference type="EMBL" id="PXZM01000003">
    <property type="protein sequence ID" value="PSJ99642.1"/>
    <property type="molecule type" value="Genomic_DNA"/>
</dbReference>
<feature type="transmembrane region" description="Helical" evidence="3">
    <location>
        <begin position="350"/>
        <end position="368"/>
    </location>
</feature>
<reference evidence="4 5" key="1">
    <citation type="submission" date="2018-03" db="EMBL/GenBank/DDBJ databases">
        <title>Brevisbacillus phylogenomics.</title>
        <authorList>
            <person name="Dunlap C."/>
        </authorList>
    </citation>
    <scope>NUCLEOTIDE SEQUENCE [LARGE SCALE GENOMIC DNA]</scope>
    <source>
        <strain evidence="4 5">NRRL NRS-1210</strain>
    </source>
</reference>
<dbReference type="PANTHER" id="PTHR22550">
    <property type="entry name" value="SPORE GERMINATION PROTEIN"/>
    <property type="match status" value="1"/>
</dbReference>
<evidence type="ECO:0000256" key="2">
    <source>
        <dbReference type="ARBA" id="ARBA00023136"/>
    </source>
</evidence>
<name>A0A2P7VKD0_9BACL</name>
<feature type="transmembrane region" description="Helical" evidence="3">
    <location>
        <begin position="308"/>
        <end position="330"/>
    </location>
</feature>
<dbReference type="PANTHER" id="PTHR22550:SF5">
    <property type="entry name" value="LEUCINE ZIPPER PROTEIN 4"/>
    <property type="match status" value="1"/>
</dbReference>
<dbReference type="InterPro" id="IPR004995">
    <property type="entry name" value="Spore_Ger"/>
</dbReference>
<keyword evidence="3" id="KW-1133">Transmembrane helix</keyword>
<accession>A0A2P7VKD0</accession>
<evidence type="ECO:0000256" key="3">
    <source>
        <dbReference type="SAM" id="Phobius"/>
    </source>
</evidence>
<dbReference type="InterPro" id="IPR050768">
    <property type="entry name" value="UPF0353/GerABKA_families"/>
</dbReference>
<keyword evidence="3" id="KW-0812">Transmembrane</keyword>
<feature type="transmembrane region" description="Helical" evidence="3">
    <location>
        <begin position="404"/>
        <end position="424"/>
    </location>
</feature>
<evidence type="ECO:0000256" key="1">
    <source>
        <dbReference type="ARBA" id="ARBA00005278"/>
    </source>
</evidence>
<sequence length="506" mass="56775">MVFSSGRMVYSSIFRHSFCPNCHEQEKRSELGMKESFLVRMKELMESCADIQMQQFSNHGQIVHLFYQSALIDMKRLRESVVPRLIDLLEKGDSGWTRFQHEMGAVILVPTLEEGEISANLFNGKLLVFLEKDSSLISLDISQKPTRNPEESPVEPTIRGARDGFVEELDTNIALVRKRLSTEKLHVQIYTANGLQRTRIALLYVSDRVPPHSLNVIRNRLLHLENTTLTGGSGRLEDLVSDCRYSFFQLNDYTGRPDFASERLLRGKFLLIFEGTPTATIGPITLADQFLSPEDSYYHYIVATVGRFIRFLCFFFAFFIPGFYVALLMYNQDQLPFPLLATIGLSRRGLPIPAIIEMLLILTLLDIFREAIARLPTPIGSTITVVGGFIIGDAALKSGLLSPGMTVIAAFSFVASSTLVNISLQGAVRILRVGVLLFSAWLGIYGTVLALLFVLLYLLNLHSFGSPFFPSEKINSKNGFFRFIRPPFSKNGLSAHKHSEGGEKRS</sequence>
<proteinExistence type="inferred from homology"/>
<dbReference type="Pfam" id="PF03323">
    <property type="entry name" value="GerA"/>
    <property type="match status" value="1"/>
</dbReference>
<dbReference type="GO" id="GO:0016020">
    <property type="term" value="C:membrane"/>
    <property type="evidence" value="ECO:0007669"/>
    <property type="project" value="InterPro"/>
</dbReference>
<organism evidence="4 5">
    <name type="scientific">Brevibacillus fortis</name>
    <dbReference type="NCBI Taxonomy" id="2126352"/>
    <lineage>
        <taxon>Bacteria</taxon>
        <taxon>Bacillati</taxon>
        <taxon>Bacillota</taxon>
        <taxon>Bacilli</taxon>
        <taxon>Bacillales</taxon>
        <taxon>Paenibacillaceae</taxon>
        <taxon>Brevibacillus</taxon>
    </lineage>
</organism>
<comment type="caution">
    <text evidence="4">The sequence shown here is derived from an EMBL/GenBank/DDBJ whole genome shotgun (WGS) entry which is preliminary data.</text>
</comment>
<comment type="similarity">
    <text evidence="1">Belongs to the GerABKA family.</text>
</comment>
<feature type="transmembrane region" description="Helical" evidence="3">
    <location>
        <begin position="375"/>
        <end position="392"/>
    </location>
</feature>
<dbReference type="AlphaFoldDB" id="A0A2P7VKD0"/>
<keyword evidence="5" id="KW-1185">Reference proteome</keyword>
<keyword evidence="2 3" id="KW-0472">Membrane</keyword>